<dbReference type="PANTHER" id="PTHR47942:SF105">
    <property type="entry name" value="ATPASE EXPRESSION PROTEIN 3"/>
    <property type="match status" value="1"/>
</dbReference>
<dbReference type="InterPro" id="IPR002885">
    <property type="entry name" value="PPR_rpt"/>
</dbReference>
<accession>A0A2A9NQ93</accession>
<feature type="repeat" description="PPR" evidence="2">
    <location>
        <begin position="140"/>
        <end position="174"/>
    </location>
</feature>
<dbReference type="InterPro" id="IPR011990">
    <property type="entry name" value="TPR-like_helical_dom_sf"/>
</dbReference>
<dbReference type="PROSITE" id="PS51375">
    <property type="entry name" value="PPR"/>
    <property type="match status" value="1"/>
</dbReference>
<dbReference type="Pfam" id="PF13041">
    <property type="entry name" value="PPR_2"/>
    <property type="match status" value="1"/>
</dbReference>
<gene>
    <name evidence="3" type="ORF">AMATHDRAFT_139360</name>
</gene>
<reference evidence="3 4" key="1">
    <citation type="submission" date="2014-02" db="EMBL/GenBank/DDBJ databases">
        <title>Transposable element dynamics among asymbiotic and ectomycorrhizal Amanita fungi.</title>
        <authorList>
            <consortium name="DOE Joint Genome Institute"/>
            <person name="Hess J."/>
            <person name="Skrede I."/>
            <person name="Wolfe B."/>
            <person name="LaButti K."/>
            <person name="Ohm R.A."/>
            <person name="Grigoriev I.V."/>
            <person name="Pringle A."/>
        </authorList>
    </citation>
    <scope>NUCLEOTIDE SEQUENCE [LARGE SCALE GENOMIC DNA]</scope>
    <source>
        <strain evidence="3 4">SKay4041</strain>
    </source>
</reference>
<protein>
    <recommendedName>
        <fullName evidence="5">Pentacotripeptide-repeat region of PRORP domain-containing protein</fullName>
    </recommendedName>
</protein>
<dbReference type="InterPro" id="IPR051222">
    <property type="entry name" value="PPR/CCM1_RNA-binding"/>
</dbReference>
<evidence type="ECO:0000313" key="4">
    <source>
        <dbReference type="Proteomes" id="UP000242287"/>
    </source>
</evidence>
<evidence type="ECO:0000256" key="1">
    <source>
        <dbReference type="ARBA" id="ARBA00022737"/>
    </source>
</evidence>
<dbReference type="EMBL" id="KZ301977">
    <property type="protein sequence ID" value="PFH52719.1"/>
    <property type="molecule type" value="Genomic_DNA"/>
</dbReference>
<dbReference type="STRING" id="703135.A0A2A9NQ93"/>
<proteinExistence type="predicted"/>
<sequence length="626" mass="70724">MFRNVAPLSLSHRPLLSSPPRIRPCFIHFPNSKFASTRQKQASDVPLNDNEPRLPRYLRRQMAFGKPSSPSRTSPRLVTTHQDKVFRSKHYDPKKIQTPATNMKLLEPHVLSARLKKLCDENKIDAAFSMLKNSPLGSQNTPVWNTLIWEVMKAKRYKLAYQLYVDMKRRGHTPTTRTFQTMFKGLSRIEQWSAHTKQLENARLLYEAYQRHVSLIKKEDPSSPDLNVDPLASYIKILGDAGRFQDIFDVYYAMDTDGPLAPNLFIFTAIFRALATKPDSASDVTVPYLKNAIDAKLVWTQMQKHLRKSPSFQVDSLLVTSAISALMRGGPSEQSLAFQIVCDHFGLGASDEQPACNNALPLQAPSVDIILRLCNSAEKHALCVDFVQKIKRRPETAGGISLLDRVHMEQVLRALLAMVKNTGKDDGGDEALATLEWMLRQEITGKNGPKIRPALSTYNLVMEICWRAADWPSAVRTFELMTGYHAHDFIDGAVSDEPRLDKRSPGRTLYPTAEIMSSMIRTALASQDRANMRQCLRIVHHLGLEAILSHIVNNRQQDSKKVVKDRSFAASKLTSAVIEIIEKVKGDRDSPKETKQWKELSTRASDIQIKFSRTNELSFIPTQAAH</sequence>
<dbReference type="Gene3D" id="1.25.40.10">
    <property type="entry name" value="Tetratricopeptide repeat domain"/>
    <property type="match status" value="2"/>
</dbReference>
<evidence type="ECO:0000313" key="3">
    <source>
        <dbReference type="EMBL" id="PFH52719.1"/>
    </source>
</evidence>
<keyword evidence="4" id="KW-1185">Reference proteome</keyword>
<dbReference type="Proteomes" id="UP000242287">
    <property type="component" value="Unassembled WGS sequence"/>
</dbReference>
<name>A0A2A9NQ93_9AGAR</name>
<dbReference type="OrthoDB" id="185373at2759"/>
<organism evidence="3 4">
    <name type="scientific">Amanita thiersii Skay4041</name>
    <dbReference type="NCBI Taxonomy" id="703135"/>
    <lineage>
        <taxon>Eukaryota</taxon>
        <taxon>Fungi</taxon>
        <taxon>Dikarya</taxon>
        <taxon>Basidiomycota</taxon>
        <taxon>Agaricomycotina</taxon>
        <taxon>Agaricomycetes</taxon>
        <taxon>Agaricomycetidae</taxon>
        <taxon>Agaricales</taxon>
        <taxon>Pluteineae</taxon>
        <taxon>Amanitaceae</taxon>
        <taxon>Amanita</taxon>
    </lineage>
</organism>
<evidence type="ECO:0008006" key="5">
    <source>
        <dbReference type="Google" id="ProtNLM"/>
    </source>
</evidence>
<evidence type="ECO:0000256" key="2">
    <source>
        <dbReference type="PROSITE-ProRule" id="PRU00708"/>
    </source>
</evidence>
<dbReference type="PANTHER" id="PTHR47942">
    <property type="entry name" value="TETRATRICOPEPTIDE REPEAT (TPR)-LIKE SUPERFAMILY PROTEIN-RELATED"/>
    <property type="match status" value="1"/>
</dbReference>
<dbReference type="AlphaFoldDB" id="A0A2A9NQ93"/>
<keyword evidence="1" id="KW-0677">Repeat</keyword>